<dbReference type="Proteomes" id="UP000187209">
    <property type="component" value="Unassembled WGS sequence"/>
</dbReference>
<organism evidence="8 9">
    <name type="scientific">Stentor coeruleus</name>
    <dbReference type="NCBI Taxonomy" id="5963"/>
    <lineage>
        <taxon>Eukaryota</taxon>
        <taxon>Sar</taxon>
        <taxon>Alveolata</taxon>
        <taxon>Ciliophora</taxon>
        <taxon>Postciliodesmatophora</taxon>
        <taxon>Heterotrichea</taxon>
        <taxon>Heterotrichida</taxon>
        <taxon>Stentoridae</taxon>
        <taxon>Stentor</taxon>
    </lineage>
</organism>
<evidence type="ECO:0000256" key="1">
    <source>
        <dbReference type="ARBA" id="ARBA00012612"/>
    </source>
</evidence>
<gene>
    <name evidence="8" type="ORF">SteCoe_36173</name>
</gene>
<protein>
    <recommendedName>
        <fullName evidence="1">protein-disulfide reductase</fullName>
        <ecNumber evidence="1">1.8.1.8</ecNumber>
    </recommendedName>
</protein>
<evidence type="ECO:0000256" key="3">
    <source>
        <dbReference type="ARBA" id="ARBA00023002"/>
    </source>
</evidence>
<evidence type="ECO:0000256" key="4">
    <source>
        <dbReference type="ARBA" id="ARBA00023027"/>
    </source>
</evidence>
<dbReference type="EC" id="1.8.1.8" evidence="1"/>
<evidence type="ECO:0000259" key="7">
    <source>
        <dbReference type="Pfam" id="PF13905"/>
    </source>
</evidence>
<dbReference type="Gene3D" id="3.40.30.10">
    <property type="entry name" value="Glutaredoxin"/>
    <property type="match status" value="1"/>
</dbReference>
<dbReference type="Pfam" id="PF13905">
    <property type="entry name" value="Thioredoxin_8"/>
    <property type="match status" value="1"/>
</dbReference>
<dbReference type="SUPFAM" id="SSF52833">
    <property type="entry name" value="Thioredoxin-like"/>
    <property type="match status" value="1"/>
</dbReference>
<comment type="caution">
    <text evidence="8">The sequence shown here is derived from an EMBL/GenBank/DDBJ whole genome shotgun (WGS) entry which is preliminary data.</text>
</comment>
<dbReference type="EMBL" id="MPUH01001621">
    <property type="protein sequence ID" value="OMJ66843.1"/>
    <property type="molecule type" value="Genomic_DNA"/>
</dbReference>
<accession>A0A1R2AQM6</accession>
<dbReference type="InterPro" id="IPR012336">
    <property type="entry name" value="Thioredoxin-like_fold"/>
</dbReference>
<keyword evidence="2" id="KW-0677">Repeat</keyword>
<evidence type="ECO:0000313" key="8">
    <source>
        <dbReference type="EMBL" id="OMJ66843.1"/>
    </source>
</evidence>
<dbReference type="PANTHER" id="PTHR13871:SF96">
    <property type="entry name" value="THIOREDOXIN DOMAIN-CONTAINING PROTEIN"/>
    <property type="match status" value="1"/>
</dbReference>
<dbReference type="InterPro" id="IPR036249">
    <property type="entry name" value="Thioredoxin-like_sf"/>
</dbReference>
<dbReference type="AlphaFoldDB" id="A0A1R2AQM6"/>
<name>A0A1R2AQM6_9CILI</name>
<sequence length="340" mass="39086">MDINPKKLELVRNAGRDSGEIDPGCLIGFYFAAHWFPAARNFLPKLTAAYTAINTPQKRLEIVFVSFDRNEDTFEAYSVDMPWLSVPFKNEILRVNLAQKFQITDTFRLVITTPTLQVISPNAIDDIKTKATQAYDYWESISSNVKGFADSPYCEKNHIMTYIDVSTKSKCVYCRYEVIKGWTCLECKISTCMICQEYYSNSTIDEAYKIMCFKSHNMRKVIKINDYYMSRFLNSKYTCRTCNQTPDDGTGLHCFLCIFDMCFNCSKSVCEDKYLAHCPNGHEVLWVYELCAKILEKYERFNFRCETCGESYMGGGAFACLSCEYYVCVPCVKKANTPGV</sequence>
<comment type="catalytic activity">
    <reaction evidence="5">
        <text>[protein]-dithiol + NAD(+) = [protein]-disulfide + NADH + H(+)</text>
        <dbReference type="Rhea" id="RHEA:18749"/>
        <dbReference type="Rhea" id="RHEA-COMP:10593"/>
        <dbReference type="Rhea" id="RHEA-COMP:10594"/>
        <dbReference type="ChEBI" id="CHEBI:15378"/>
        <dbReference type="ChEBI" id="CHEBI:29950"/>
        <dbReference type="ChEBI" id="CHEBI:50058"/>
        <dbReference type="ChEBI" id="CHEBI:57540"/>
        <dbReference type="ChEBI" id="CHEBI:57945"/>
        <dbReference type="EC" id="1.8.1.8"/>
    </reaction>
</comment>
<evidence type="ECO:0000313" key="9">
    <source>
        <dbReference type="Proteomes" id="UP000187209"/>
    </source>
</evidence>
<comment type="catalytic activity">
    <reaction evidence="6">
        <text>[protein]-dithiol + NADP(+) = [protein]-disulfide + NADPH + H(+)</text>
        <dbReference type="Rhea" id="RHEA:18753"/>
        <dbReference type="Rhea" id="RHEA-COMP:10593"/>
        <dbReference type="Rhea" id="RHEA-COMP:10594"/>
        <dbReference type="ChEBI" id="CHEBI:15378"/>
        <dbReference type="ChEBI" id="CHEBI:29950"/>
        <dbReference type="ChEBI" id="CHEBI:50058"/>
        <dbReference type="ChEBI" id="CHEBI:57783"/>
        <dbReference type="ChEBI" id="CHEBI:58349"/>
        <dbReference type="EC" id="1.8.1.8"/>
    </reaction>
</comment>
<dbReference type="OrthoDB" id="409136at2759"/>
<reference evidence="8 9" key="1">
    <citation type="submission" date="2016-11" db="EMBL/GenBank/DDBJ databases">
        <title>The macronuclear genome of Stentor coeruleus: a giant cell with tiny introns.</title>
        <authorList>
            <person name="Slabodnick M."/>
            <person name="Ruby J.G."/>
            <person name="Reiff S.B."/>
            <person name="Swart E.C."/>
            <person name="Gosai S."/>
            <person name="Prabakaran S."/>
            <person name="Witkowska E."/>
            <person name="Larue G.E."/>
            <person name="Fisher S."/>
            <person name="Freeman R.M."/>
            <person name="Gunawardena J."/>
            <person name="Chu W."/>
            <person name="Stover N.A."/>
            <person name="Gregory B.D."/>
            <person name="Nowacki M."/>
            <person name="Derisi J."/>
            <person name="Roy S.W."/>
            <person name="Marshall W.F."/>
            <person name="Sood P."/>
        </authorList>
    </citation>
    <scope>NUCLEOTIDE SEQUENCE [LARGE SCALE GENOMIC DNA]</scope>
    <source>
        <strain evidence="8">WM001</strain>
    </source>
</reference>
<dbReference type="GO" id="GO:0047134">
    <property type="term" value="F:protein-disulfide reductase [NAD(P)H] activity"/>
    <property type="evidence" value="ECO:0007669"/>
    <property type="project" value="UniProtKB-EC"/>
</dbReference>
<keyword evidence="9" id="KW-1185">Reference proteome</keyword>
<dbReference type="InterPro" id="IPR052259">
    <property type="entry name" value="Nucleoredoxin-like"/>
</dbReference>
<evidence type="ECO:0000256" key="2">
    <source>
        <dbReference type="ARBA" id="ARBA00022737"/>
    </source>
</evidence>
<keyword evidence="4" id="KW-0520">NAD</keyword>
<feature type="domain" description="Thioredoxin-like fold" evidence="7">
    <location>
        <begin position="26"/>
        <end position="121"/>
    </location>
</feature>
<evidence type="ECO:0000256" key="5">
    <source>
        <dbReference type="ARBA" id="ARBA00047388"/>
    </source>
</evidence>
<dbReference type="PANTHER" id="PTHR13871">
    <property type="entry name" value="THIOREDOXIN"/>
    <property type="match status" value="1"/>
</dbReference>
<proteinExistence type="predicted"/>
<evidence type="ECO:0000256" key="6">
    <source>
        <dbReference type="ARBA" id="ARBA00047804"/>
    </source>
</evidence>
<keyword evidence="3" id="KW-0560">Oxidoreductase</keyword>